<dbReference type="InterPro" id="IPR036188">
    <property type="entry name" value="FAD/NAD-bd_sf"/>
</dbReference>
<feature type="domain" description="Amine oxidase" evidence="1">
    <location>
        <begin position="2"/>
        <end position="395"/>
    </location>
</feature>
<protein>
    <recommendedName>
        <fullName evidence="1">Amine oxidase domain-containing protein</fullName>
    </recommendedName>
</protein>
<dbReference type="PANTHER" id="PTHR42923:SF47">
    <property type="entry name" value="BLR3003 PROTEIN"/>
    <property type="match status" value="1"/>
</dbReference>
<reference evidence="2 3" key="1">
    <citation type="submission" date="2015-07" db="EMBL/GenBank/DDBJ databases">
        <title>Draft genome sequence of the Amantichitinum ursilacus IGB-41, a new chitin-degrading bacterium.</title>
        <authorList>
            <person name="Kirstahler P."/>
            <person name="Guenther M."/>
            <person name="Grumaz C."/>
            <person name="Rupp S."/>
            <person name="Zibek S."/>
            <person name="Sohn K."/>
        </authorList>
    </citation>
    <scope>NUCLEOTIDE SEQUENCE [LARGE SCALE GENOMIC DNA]</scope>
    <source>
        <strain evidence="2 3">IGB-41</strain>
    </source>
</reference>
<name>A0A0N0GMJ9_9NEIS</name>
<dbReference type="GO" id="GO:0016491">
    <property type="term" value="F:oxidoreductase activity"/>
    <property type="evidence" value="ECO:0007669"/>
    <property type="project" value="InterPro"/>
</dbReference>
<dbReference type="PANTHER" id="PTHR42923">
    <property type="entry name" value="PROTOPORPHYRINOGEN OXIDASE"/>
    <property type="match status" value="1"/>
</dbReference>
<proteinExistence type="predicted"/>
<dbReference type="PATRIC" id="fig|857265.3.peg.3160"/>
<dbReference type="AlphaFoldDB" id="A0A0N0GMJ9"/>
<evidence type="ECO:0000313" key="3">
    <source>
        <dbReference type="Proteomes" id="UP000037939"/>
    </source>
</evidence>
<dbReference type="InterPro" id="IPR017830">
    <property type="entry name" value="SQase_HpnE"/>
</dbReference>
<dbReference type="Pfam" id="PF01593">
    <property type="entry name" value="Amino_oxidase"/>
    <property type="match status" value="1"/>
</dbReference>
<dbReference type="Gene3D" id="3.50.50.60">
    <property type="entry name" value="FAD/NAD(P)-binding domain"/>
    <property type="match status" value="1"/>
</dbReference>
<dbReference type="InterPro" id="IPR050464">
    <property type="entry name" value="Zeta_carotene_desat/Oxidored"/>
</dbReference>
<organism evidence="2 3">
    <name type="scientific">Amantichitinum ursilacus</name>
    <dbReference type="NCBI Taxonomy" id="857265"/>
    <lineage>
        <taxon>Bacteria</taxon>
        <taxon>Pseudomonadati</taxon>
        <taxon>Pseudomonadota</taxon>
        <taxon>Betaproteobacteria</taxon>
        <taxon>Neisseriales</taxon>
        <taxon>Chitinibacteraceae</taxon>
        <taxon>Amantichitinum</taxon>
    </lineage>
</organism>
<evidence type="ECO:0000313" key="2">
    <source>
        <dbReference type="EMBL" id="KPC51610.1"/>
    </source>
</evidence>
<dbReference type="EMBL" id="LAQT01000015">
    <property type="protein sequence ID" value="KPC51610.1"/>
    <property type="molecule type" value="Genomic_DNA"/>
</dbReference>
<dbReference type="STRING" id="857265.WG78_15375"/>
<dbReference type="Proteomes" id="UP000037939">
    <property type="component" value="Unassembled WGS sequence"/>
</dbReference>
<evidence type="ECO:0000259" key="1">
    <source>
        <dbReference type="Pfam" id="PF01593"/>
    </source>
</evidence>
<gene>
    <name evidence="2" type="ORF">WG78_15375</name>
</gene>
<dbReference type="InterPro" id="IPR002937">
    <property type="entry name" value="Amino_oxidase"/>
</dbReference>
<comment type="caution">
    <text evidence="2">The sequence shown here is derived from an EMBL/GenBank/DDBJ whole genome shotgun (WGS) entry which is preliminary data.</text>
</comment>
<dbReference type="SUPFAM" id="SSF51905">
    <property type="entry name" value="FAD/NAD(P)-binding domain"/>
    <property type="match status" value="1"/>
</dbReference>
<sequence length="407" mass="44208">MQVFEAGPALGGRARRVNVPEGELDNGQHLLLGAYGTLLGLMREVGVDPAQVFLDAPLDLQVDPDFRLHCPDLPAPLHSLVGLLRAQGLSVSGKLALVRALLQAQLARWRTRPDWTVRDWLQARAQPADLIERFWRPLTVAALNTPPEIASAQVLLNVLRDSLGGPAFASHMLFPRVDFSALWPEPAGRYVERHGGKIQCGSMVRRIEPIAAGYQIDAAPDDAFDGVVLAVSPHRLQSVTANLPALADTAARLQQWPYQPIVTVYSQYDAVCQLSAPMLGRSTGVCQWIFDRNYTHATPGLIAVVISANGAHMQWSQAELAAQVATELGAAYGWPAPRWQRVISEKRATFACTPDLQRPPNATPYNTVWLAGDYTAGDYPATLEGAVRSGVAAAVGLMIELNKEQQA</sequence>
<accession>A0A0N0GMJ9</accession>
<keyword evidence="3" id="KW-1185">Reference proteome</keyword>
<dbReference type="NCBIfam" id="TIGR03467">
    <property type="entry name" value="HpnE"/>
    <property type="match status" value="1"/>
</dbReference>